<evidence type="ECO:0000256" key="2">
    <source>
        <dbReference type="ARBA" id="ARBA00023235"/>
    </source>
</evidence>
<gene>
    <name evidence="3" type="ORF">QO010_002911</name>
</gene>
<organism evidence="3 4">
    <name type="scientific">Caulobacter ginsengisoli</name>
    <dbReference type="NCBI Taxonomy" id="400775"/>
    <lineage>
        <taxon>Bacteria</taxon>
        <taxon>Pseudomonadati</taxon>
        <taxon>Pseudomonadota</taxon>
        <taxon>Alphaproteobacteria</taxon>
        <taxon>Caulobacterales</taxon>
        <taxon>Caulobacteraceae</taxon>
        <taxon>Caulobacter</taxon>
    </lineage>
</organism>
<dbReference type="EC" id="5.4.2.12" evidence="3"/>
<keyword evidence="1" id="KW-0324">Glycolysis</keyword>
<dbReference type="Proteomes" id="UP001228905">
    <property type="component" value="Unassembled WGS sequence"/>
</dbReference>
<dbReference type="SMART" id="SM00855">
    <property type="entry name" value="PGAM"/>
    <property type="match status" value="1"/>
</dbReference>
<keyword evidence="4" id="KW-1185">Reference proteome</keyword>
<dbReference type="EMBL" id="JAUSVS010000005">
    <property type="protein sequence ID" value="MDQ0465127.1"/>
    <property type="molecule type" value="Genomic_DNA"/>
</dbReference>
<accession>A0ABU0ISZ5</accession>
<proteinExistence type="predicted"/>
<comment type="caution">
    <text evidence="3">The sequence shown here is derived from an EMBL/GenBank/DDBJ whole genome shotgun (WGS) entry which is preliminary data.</text>
</comment>
<dbReference type="PROSITE" id="PS00175">
    <property type="entry name" value="PG_MUTASE"/>
    <property type="match status" value="1"/>
</dbReference>
<dbReference type="InterPro" id="IPR050275">
    <property type="entry name" value="PGM_Phosphatase"/>
</dbReference>
<name>A0ABU0ISZ5_9CAUL</name>
<evidence type="ECO:0000256" key="1">
    <source>
        <dbReference type="ARBA" id="ARBA00023152"/>
    </source>
</evidence>
<dbReference type="InterPro" id="IPR029033">
    <property type="entry name" value="His_PPase_superfam"/>
</dbReference>
<dbReference type="Pfam" id="PF00300">
    <property type="entry name" value="His_Phos_1"/>
    <property type="match status" value="1"/>
</dbReference>
<dbReference type="PANTHER" id="PTHR48100">
    <property type="entry name" value="BROAD-SPECIFICITY PHOSPHATASE YOR283W-RELATED"/>
    <property type="match status" value="1"/>
</dbReference>
<evidence type="ECO:0000313" key="4">
    <source>
        <dbReference type="Proteomes" id="UP001228905"/>
    </source>
</evidence>
<dbReference type="InterPro" id="IPR013078">
    <property type="entry name" value="His_Pase_superF_clade-1"/>
</dbReference>
<dbReference type="PANTHER" id="PTHR48100:SF1">
    <property type="entry name" value="HISTIDINE PHOSPHATASE FAMILY PROTEIN-RELATED"/>
    <property type="match status" value="1"/>
</dbReference>
<reference evidence="3 4" key="1">
    <citation type="submission" date="2023-07" db="EMBL/GenBank/DDBJ databases">
        <title>Genomic Encyclopedia of Type Strains, Phase IV (KMG-IV): sequencing the most valuable type-strain genomes for metagenomic binning, comparative biology and taxonomic classification.</title>
        <authorList>
            <person name="Goeker M."/>
        </authorList>
    </citation>
    <scope>NUCLEOTIDE SEQUENCE [LARGE SCALE GENOMIC DNA]</scope>
    <source>
        <strain evidence="3 4">DSM 18695</strain>
    </source>
</reference>
<dbReference type="SUPFAM" id="SSF53254">
    <property type="entry name" value="Phosphoglycerate mutase-like"/>
    <property type="match status" value="1"/>
</dbReference>
<sequence>MIWLVRHGQTEFNREGRYQGAADSALTELGREQGRRMGLLLSKLVEDRESIRIVSSPLGRARHTAELIALSLGRPGPIETDPRLAEISLGQWDGLTDEDIEGHSPGARDGLSRLDWFFHGPDGERFDGFAARLGDWLDETVKAGAPTIAVSHGVAGAVLRSLHGGTSLQDIWRAQSPPQDCVFRLHAGGQIIQFDPD</sequence>
<dbReference type="RefSeq" id="WP_307350264.1">
    <property type="nucleotide sequence ID" value="NZ_JAUSVS010000005.1"/>
</dbReference>
<protein>
    <submittedName>
        <fullName evidence="3">Phosphoglycerate mutase</fullName>
        <ecNumber evidence="3">5.4.2.12</ecNumber>
    </submittedName>
</protein>
<dbReference type="CDD" id="cd07067">
    <property type="entry name" value="HP_PGM_like"/>
    <property type="match status" value="1"/>
</dbReference>
<dbReference type="Gene3D" id="3.40.50.1240">
    <property type="entry name" value="Phosphoglycerate mutase-like"/>
    <property type="match status" value="1"/>
</dbReference>
<dbReference type="GO" id="GO:0004619">
    <property type="term" value="F:phosphoglycerate mutase activity"/>
    <property type="evidence" value="ECO:0007669"/>
    <property type="project" value="UniProtKB-EC"/>
</dbReference>
<dbReference type="InterPro" id="IPR001345">
    <property type="entry name" value="PG/BPGM_mutase_AS"/>
</dbReference>
<evidence type="ECO:0000313" key="3">
    <source>
        <dbReference type="EMBL" id="MDQ0465127.1"/>
    </source>
</evidence>
<keyword evidence="2 3" id="KW-0413">Isomerase</keyword>